<dbReference type="AlphaFoldDB" id="A0A563UGS9"/>
<evidence type="ECO:0000256" key="1">
    <source>
        <dbReference type="SAM" id="MobiDB-lite"/>
    </source>
</evidence>
<reference evidence="3 4" key="1">
    <citation type="submission" date="2019-07" db="EMBL/GenBank/DDBJ databases">
        <authorList>
            <person name="Kim J."/>
        </authorList>
    </citation>
    <scope>NUCLEOTIDE SEQUENCE [LARGE SCALE GENOMIC DNA]</scope>
    <source>
        <strain evidence="4">dk17</strain>
    </source>
</reference>
<evidence type="ECO:0000256" key="2">
    <source>
        <dbReference type="SAM" id="Phobius"/>
    </source>
</evidence>
<feature type="transmembrane region" description="Helical" evidence="2">
    <location>
        <begin position="12"/>
        <end position="32"/>
    </location>
</feature>
<dbReference type="OrthoDB" id="814802at2"/>
<keyword evidence="2" id="KW-0812">Transmembrane</keyword>
<proteinExistence type="predicted"/>
<dbReference type="Proteomes" id="UP000320042">
    <property type="component" value="Unassembled WGS sequence"/>
</dbReference>
<sequence>MALNFLKHRWQKTLLISVASLLLIIGIGALFINKIAEPILSNKLKEGILKGTDSLYSINFSDADVSILQGRVKLYDVSLNADKTVLDQLKKQGKLPERVYALKVKSLDISGLTFVKFYLHKELGVGEITVKDPSVVLSRYANKKDASPKDDRPLYDKIKKDIQSLHVDKIKLVNGNYTIHNYTQAKPTKSVLNRVNVEASNLLIDSTTRNDTTRVLFCKDIDLSLRNYFARSATGLYTYKVRSARLSIRKSQLDIAGIDLIPVAYPTFFAKSKGDRFTLHLDSVKLANFDYQSYRDDKSLLAGKLTLYKGYFEVMSNYNGQVQATNRIVTFPHWALQNQIKDAINIDTLVIKNLDVAYKERGGTSLKMGVVKFDNTSGRILNITNNKKLISQNNNCAASLTTYFMGKGRLNINFNFRLGDPLFGYNFKGHLAPLDMAVANPATIPLSMVRIVQGRVKSLDFAITGNKDISTGKVNFLYNNLKVDVLRKDDEKGYTKRSILSFLAGSLVIKENNPDNPGETPREAKVILKRPWNYPFFKTVWLSVLNGIKPIAGAGDTKEDLKLNKNLSEKDRKKKEKELKRAEEKKKEEEEKQREKLKEKKS</sequence>
<comment type="caution">
    <text evidence="3">The sequence shown here is derived from an EMBL/GenBank/DDBJ whole genome shotgun (WGS) entry which is preliminary data.</text>
</comment>
<keyword evidence="2" id="KW-0472">Membrane</keyword>
<evidence type="ECO:0000313" key="4">
    <source>
        <dbReference type="Proteomes" id="UP000320042"/>
    </source>
</evidence>
<dbReference type="RefSeq" id="WP_146380946.1">
    <property type="nucleotide sequence ID" value="NZ_VOEJ01000002.1"/>
</dbReference>
<dbReference type="EMBL" id="VOEJ01000002">
    <property type="protein sequence ID" value="TWR30488.1"/>
    <property type="molecule type" value="Genomic_DNA"/>
</dbReference>
<name>A0A563UGS9_9SPHI</name>
<gene>
    <name evidence="3" type="ORF">FPZ43_05985</name>
</gene>
<keyword evidence="4" id="KW-1185">Reference proteome</keyword>
<feature type="region of interest" description="Disordered" evidence="1">
    <location>
        <begin position="562"/>
        <end position="602"/>
    </location>
</feature>
<evidence type="ECO:0000313" key="3">
    <source>
        <dbReference type="EMBL" id="TWR30488.1"/>
    </source>
</evidence>
<organism evidence="3 4">
    <name type="scientific">Mucilaginibacter pallidiroseus</name>
    <dbReference type="NCBI Taxonomy" id="2599295"/>
    <lineage>
        <taxon>Bacteria</taxon>
        <taxon>Pseudomonadati</taxon>
        <taxon>Bacteroidota</taxon>
        <taxon>Sphingobacteriia</taxon>
        <taxon>Sphingobacteriales</taxon>
        <taxon>Sphingobacteriaceae</taxon>
        <taxon>Mucilaginibacter</taxon>
    </lineage>
</organism>
<keyword evidence="2" id="KW-1133">Transmembrane helix</keyword>
<protein>
    <submittedName>
        <fullName evidence="3">Uncharacterized protein</fullName>
    </submittedName>
</protein>
<accession>A0A563UGS9</accession>